<feature type="domain" description="SAF" evidence="2">
    <location>
        <begin position="13"/>
        <end position="90"/>
    </location>
</feature>
<accession>A0A0M0BMA0</accession>
<dbReference type="GO" id="GO:0019698">
    <property type="term" value="P:D-galacturonate catabolic process"/>
    <property type="evidence" value="ECO:0007669"/>
    <property type="project" value="TreeGrafter"/>
</dbReference>
<gene>
    <name evidence="3" type="ORF">AC482_05905</name>
</gene>
<dbReference type="Pfam" id="PF08666">
    <property type="entry name" value="SAF"/>
    <property type="match status" value="1"/>
</dbReference>
<dbReference type="InterPro" id="IPR044144">
    <property type="entry name" value="SAF_UxaA/GarD"/>
</dbReference>
<dbReference type="PANTHER" id="PTHR30536">
    <property type="entry name" value="ALTRONATE/GALACTARATE DEHYDRATASE"/>
    <property type="match status" value="1"/>
</dbReference>
<dbReference type="Gene3D" id="2.30.130.110">
    <property type="match status" value="1"/>
</dbReference>
<proteinExistence type="predicted"/>
<dbReference type="InterPro" id="IPR052172">
    <property type="entry name" value="UxaA_altronate/galactarate_dh"/>
</dbReference>
<name>A0A0M0BMA0_9ARCH</name>
<dbReference type="InterPro" id="IPR013974">
    <property type="entry name" value="SAF"/>
</dbReference>
<organism evidence="3 4">
    <name type="scientific">miscellaneous Crenarchaeota group-15 archaeon DG-45</name>
    <dbReference type="NCBI Taxonomy" id="1685127"/>
    <lineage>
        <taxon>Archaea</taxon>
        <taxon>Candidatus Bathyarchaeota</taxon>
        <taxon>MCG-15</taxon>
    </lineage>
</organism>
<sequence length="94" mass="10262">MVKHGALMHETEDDVAVAVMDITAGVEVRVMTLGGEEVCAIRAVEDVPLGHKISILDIAEGEQVRKYGRPIGIATRAIPRGAHVHTHNLKSMRW</sequence>
<dbReference type="AlphaFoldDB" id="A0A0M0BMA0"/>
<dbReference type="Proteomes" id="UP000037210">
    <property type="component" value="Unassembled WGS sequence"/>
</dbReference>
<evidence type="ECO:0000259" key="2">
    <source>
        <dbReference type="SMART" id="SM00858"/>
    </source>
</evidence>
<reference evidence="3 4" key="1">
    <citation type="submission" date="2015-06" db="EMBL/GenBank/DDBJ databases">
        <title>New insights into the roles of widespread benthic archaea in carbon and nitrogen cycling.</title>
        <authorList>
            <person name="Lazar C.S."/>
            <person name="Baker B.J."/>
            <person name="Seitz K.W."/>
            <person name="Hyde A.S."/>
            <person name="Dick G.J."/>
            <person name="Hinrichs K.-U."/>
            <person name="Teske A.P."/>
        </authorList>
    </citation>
    <scope>NUCLEOTIDE SEQUENCE [LARGE SCALE GENOMIC DNA]</scope>
    <source>
        <strain evidence="3">DG-45</strain>
    </source>
</reference>
<dbReference type="EMBL" id="LFWZ01000055">
    <property type="protein sequence ID" value="KON29683.1"/>
    <property type="molecule type" value="Genomic_DNA"/>
</dbReference>
<evidence type="ECO:0000313" key="4">
    <source>
        <dbReference type="Proteomes" id="UP000037210"/>
    </source>
</evidence>
<evidence type="ECO:0000313" key="3">
    <source>
        <dbReference type="EMBL" id="KON29683.1"/>
    </source>
</evidence>
<protein>
    <submittedName>
        <fullName evidence="3">Dehydratase</fullName>
    </submittedName>
</protein>
<dbReference type="GO" id="GO:0016829">
    <property type="term" value="F:lyase activity"/>
    <property type="evidence" value="ECO:0007669"/>
    <property type="project" value="UniProtKB-KW"/>
</dbReference>
<dbReference type="SMART" id="SM00858">
    <property type="entry name" value="SAF"/>
    <property type="match status" value="1"/>
</dbReference>
<evidence type="ECO:0000256" key="1">
    <source>
        <dbReference type="ARBA" id="ARBA00023239"/>
    </source>
</evidence>
<dbReference type="PANTHER" id="PTHR30536:SF5">
    <property type="entry name" value="ALTRONATE DEHYDRATASE"/>
    <property type="match status" value="1"/>
</dbReference>
<dbReference type="CDD" id="cd11613">
    <property type="entry name" value="SAF_AH_GD"/>
    <property type="match status" value="1"/>
</dbReference>
<comment type="caution">
    <text evidence="3">The sequence shown here is derived from an EMBL/GenBank/DDBJ whole genome shotgun (WGS) entry which is preliminary data.</text>
</comment>
<keyword evidence="1" id="KW-0456">Lyase</keyword>